<sequence>MSSAGDVLWALTDNLGTVRDLAEYDSGTDTTSIGNHLAYNAFGEIASETNSAVDFLFAFTGRERDEESSLQYNRSRFYESEDGRWISQDPIGFDAGDANLYRYVGNSHPNLVDPSGQEVYVIDRLFPTTSPGPKYWLLDHTYILIVWPDGRRETLSWGNRILPPLKNPPSGWCLNEENDLVGAEKSLKTGKAVLVEDVNVALVYFAFRLLRDAGTESPSHHVHGGPILNCKSEKDRLLSLAKELERLFFTQEDKARIYADILDKFGIPYDPEEVFGPVIEFPARPAGPGQLGPLAPIQHIP</sequence>
<accession>A0A2S8GHL2</accession>
<dbReference type="PANTHER" id="PTHR32305:SF15">
    <property type="entry name" value="PROTEIN RHSA-RELATED"/>
    <property type="match status" value="1"/>
</dbReference>
<dbReference type="Gene3D" id="2.180.10.10">
    <property type="entry name" value="RHS repeat-associated core"/>
    <property type="match status" value="1"/>
</dbReference>
<evidence type="ECO:0000313" key="1">
    <source>
        <dbReference type="EMBL" id="PQO43504.1"/>
    </source>
</evidence>
<dbReference type="InterPro" id="IPR022385">
    <property type="entry name" value="Rhs_assc_core"/>
</dbReference>
<dbReference type="AlphaFoldDB" id="A0A2S8GHL2"/>
<dbReference type="Proteomes" id="UP000237819">
    <property type="component" value="Unassembled WGS sequence"/>
</dbReference>
<protein>
    <recommendedName>
        <fullName evidence="3">RHS repeat-associated core domain-containing protein</fullName>
    </recommendedName>
</protein>
<organism evidence="1 2">
    <name type="scientific">Blastopirellula marina</name>
    <dbReference type="NCBI Taxonomy" id="124"/>
    <lineage>
        <taxon>Bacteria</taxon>
        <taxon>Pseudomonadati</taxon>
        <taxon>Planctomycetota</taxon>
        <taxon>Planctomycetia</taxon>
        <taxon>Pirellulales</taxon>
        <taxon>Pirellulaceae</taxon>
        <taxon>Blastopirellula</taxon>
    </lineage>
</organism>
<dbReference type="PANTHER" id="PTHR32305">
    <property type="match status" value="1"/>
</dbReference>
<dbReference type="InterPro" id="IPR050708">
    <property type="entry name" value="T6SS_VgrG/RHS"/>
</dbReference>
<reference evidence="1 2" key="1">
    <citation type="submission" date="2018-02" db="EMBL/GenBank/DDBJ databases">
        <title>Comparative genomes isolates from brazilian mangrove.</title>
        <authorList>
            <person name="Araujo J.E."/>
            <person name="Taketani R.G."/>
            <person name="Silva M.C.P."/>
            <person name="Loureco M.V."/>
            <person name="Andreote F.D."/>
        </authorList>
    </citation>
    <scope>NUCLEOTIDE SEQUENCE [LARGE SCALE GENOMIC DNA]</scope>
    <source>
        <strain evidence="1 2">Nap-Phe MGV</strain>
    </source>
</reference>
<gene>
    <name evidence="1" type="ORF">C5Y93_22890</name>
</gene>
<dbReference type="NCBIfam" id="TIGR03696">
    <property type="entry name" value="Rhs_assc_core"/>
    <property type="match status" value="1"/>
</dbReference>
<dbReference type="EMBL" id="PUHZ01000023">
    <property type="protein sequence ID" value="PQO43504.1"/>
    <property type="molecule type" value="Genomic_DNA"/>
</dbReference>
<evidence type="ECO:0008006" key="3">
    <source>
        <dbReference type="Google" id="ProtNLM"/>
    </source>
</evidence>
<evidence type="ECO:0000313" key="2">
    <source>
        <dbReference type="Proteomes" id="UP000237819"/>
    </source>
</evidence>
<proteinExistence type="predicted"/>
<name>A0A2S8GHL2_9BACT</name>
<comment type="caution">
    <text evidence="1">The sequence shown here is derived from an EMBL/GenBank/DDBJ whole genome shotgun (WGS) entry which is preliminary data.</text>
</comment>